<proteinExistence type="predicted"/>
<dbReference type="Proteomes" id="UP000824264">
    <property type="component" value="Unassembled WGS sequence"/>
</dbReference>
<name>A0A9D1QZ77_9BACT</name>
<gene>
    <name evidence="1" type="ORF">H9874_01900</name>
</gene>
<accession>A0A9D1QZ77</accession>
<dbReference type="EMBL" id="DXGI01000072">
    <property type="protein sequence ID" value="HIW77885.1"/>
    <property type="molecule type" value="Genomic_DNA"/>
</dbReference>
<evidence type="ECO:0000313" key="1">
    <source>
        <dbReference type="EMBL" id="HIW77885.1"/>
    </source>
</evidence>
<reference evidence="1" key="2">
    <citation type="submission" date="2021-04" db="EMBL/GenBank/DDBJ databases">
        <authorList>
            <person name="Gilroy R."/>
        </authorList>
    </citation>
    <scope>NUCLEOTIDE SEQUENCE</scope>
    <source>
        <strain evidence="1">ChiSxjej5B17-1746</strain>
    </source>
</reference>
<sequence length="291" mass="30608">MSSSRLAAFSAEAVVPEHLVAYVRAVSDMEPLRCGGFLAYRGGSALVLVGHEPGPERADFAARLDAAACDAASLDGVETVTVLAPVRPGAAPAWAVCTEPDAYWGMALPAAPEPLACGQKLRNLIRRAGREVAVGPEGWTDEHADLVELYIRTRPLSPGTRRLFRRVGDYAGSAPGAVLMAARDGRGTLQGFAVGDAASLGTLFYLFAFRRPESPPGTADALLAALAGEGIRRGHATLNLGLGVNPGIAFFKRKWGAAVLRPHVETTWATRPPARPGLLGSLRRWLGGGRA</sequence>
<evidence type="ECO:0008006" key="3">
    <source>
        <dbReference type="Google" id="ProtNLM"/>
    </source>
</evidence>
<reference evidence="1" key="1">
    <citation type="journal article" date="2021" name="PeerJ">
        <title>Extensive microbial diversity within the chicken gut microbiome revealed by metagenomics and culture.</title>
        <authorList>
            <person name="Gilroy R."/>
            <person name="Ravi A."/>
            <person name="Getino M."/>
            <person name="Pursley I."/>
            <person name="Horton D.L."/>
            <person name="Alikhan N.F."/>
            <person name="Baker D."/>
            <person name="Gharbi K."/>
            <person name="Hall N."/>
            <person name="Watson M."/>
            <person name="Adriaenssens E.M."/>
            <person name="Foster-Nyarko E."/>
            <person name="Jarju S."/>
            <person name="Secka A."/>
            <person name="Antonio M."/>
            <person name="Oren A."/>
            <person name="Chaudhuri R.R."/>
            <person name="La Ragione R."/>
            <person name="Hildebrand F."/>
            <person name="Pallen M.J."/>
        </authorList>
    </citation>
    <scope>NUCLEOTIDE SEQUENCE</scope>
    <source>
        <strain evidence="1">ChiSxjej5B17-1746</strain>
    </source>
</reference>
<organism evidence="1 2">
    <name type="scientific">Candidatus Bilophila faecipullorum</name>
    <dbReference type="NCBI Taxonomy" id="2838482"/>
    <lineage>
        <taxon>Bacteria</taxon>
        <taxon>Pseudomonadati</taxon>
        <taxon>Thermodesulfobacteriota</taxon>
        <taxon>Desulfovibrionia</taxon>
        <taxon>Desulfovibrionales</taxon>
        <taxon>Desulfovibrionaceae</taxon>
        <taxon>Bilophila</taxon>
    </lineage>
</organism>
<dbReference type="SUPFAM" id="SSF55729">
    <property type="entry name" value="Acyl-CoA N-acyltransferases (Nat)"/>
    <property type="match status" value="1"/>
</dbReference>
<protein>
    <recommendedName>
        <fullName evidence="3">BioF2-like acetyltransferase domain-containing protein</fullName>
    </recommendedName>
</protein>
<comment type="caution">
    <text evidence="1">The sequence shown here is derived from an EMBL/GenBank/DDBJ whole genome shotgun (WGS) entry which is preliminary data.</text>
</comment>
<evidence type="ECO:0000313" key="2">
    <source>
        <dbReference type="Proteomes" id="UP000824264"/>
    </source>
</evidence>
<dbReference type="InterPro" id="IPR016181">
    <property type="entry name" value="Acyl_CoA_acyltransferase"/>
</dbReference>
<dbReference type="AlphaFoldDB" id="A0A9D1QZ77"/>